<dbReference type="PANTHER" id="PTHR31642">
    <property type="entry name" value="TRICHOTHECENE 3-O-ACETYLTRANSFERASE"/>
    <property type="match status" value="1"/>
</dbReference>
<keyword evidence="6" id="KW-1185">Reference proteome</keyword>
<name>A0A4S8JIS5_MUSBA</name>
<evidence type="ECO:0000313" key="5">
    <source>
        <dbReference type="EMBL" id="THU61479.1"/>
    </source>
</evidence>
<proteinExistence type="inferred from homology"/>
<accession>A0A4S8JIS5</accession>
<dbReference type="Proteomes" id="UP000317650">
    <property type="component" value="Chromosome 7"/>
</dbReference>
<gene>
    <name evidence="5" type="ORF">C4D60_Mb07t23710</name>
</gene>
<evidence type="ECO:0000256" key="3">
    <source>
        <dbReference type="ARBA" id="ARBA00023315"/>
    </source>
</evidence>
<comment type="similarity">
    <text evidence="1">Belongs to the plant acyltransferase family.</text>
</comment>
<keyword evidence="4" id="KW-0732">Signal</keyword>
<dbReference type="EMBL" id="PYDT01000005">
    <property type="protein sequence ID" value="THU61479.1"/>
    <property type="molecule type" value="Genomic_DNA"/>
</dbReference>
<evidence type="ECO:0000313" key="6">
    <source>
        <dbReference type="Proteomes" id="UP000317650"/>
    </source>
</evidence>
<organism evidence="5 6">
    <name type="scientific">Musa balbisiana</name>
    <name type="common">Banana</name>
    <dbReference type="NCBI Taxonomy" id="52838"/>
    <lineage>
        <taxon>Eukaryota</taxon>
        <taxon>Viridiplantae</taxon>
        <taxon>Streptophyta</taxon>
        <taxon>Embryophyta</taxon>
        <taxon>Tracheophyta</taxon>
        <taxon>Spermatophyta</taxon>
        <taxon>Magnoliopsida</taxon>
        <taxon>Liliopsida</taxon>
        <taxon>Zingiberales</taxon>
        <taxon>Musaceae</taxon>
        <taxon>Musa</taxon>
    </lineage>
</organism>
<dbReference type="Pfam" id="PF02458">
    <property type="entry name" value="Transferase"/>
    <property type="match status" value="1"/>
</dbReference>
<evidence type="ECO:0000256" key="4">
    <source>
        <dbReference type="SAM" id="SignalP"/>
    </source>
</evidence>
<protein>
    <submittedName>
        <fullName evidence="5">Uncharacterized protein</fullName>
    </submittedName>
</protein>
<dbReference type="InterPro" id="IPR023213">
    <property type="entry name" value="CAT-like_dom_sf"/>
</dbReference>
<dbReference type="AlphaFoldDB" id="A0A4S8JIS5"/>
<keyword evidence="2" id="KW-0808">Transferase</keyword>
<sequence length="464" mass="51164">MNPSSHSFLLLTLFVNDESNADMVRSTGYTVTVKETETVAAASPVGEHRLPLSNLDLLLPALDVGVFFCYKKPRGKHYPSLASLVCSLKASLAETLEMYYPFAGEVVANSAGEPELLCNNRGVDFVVAQADVELRALRLCDPSESVEGKLVPPKKGGVLCVQATELKCGSLVLACAFDHRVADACSTNMFLVAWSELSTSKPLSCLPAFCRSLLFPRSPLRVDHSFDHLYVPFSSLPPPEPDHSEEAINRIYYIAAADIDRMQSSTKGRTKIEAFTAYLWRALAKTAAPGDNWCRMGIVVDGRARLRDTVMSSYFGNVLSIPYGTLRVEELRRMEVAEVAEVVHSWLQQEATEEHFRGLVDWVEVHRPEPAVARIYSKEGGPACVVSSGREFPVAEVQFGWGKAAFGSYHFPWGGSTGYVMPMPSATADGDWVVYVYLLKKVAEVLEAEQPPVFRTLTSDYYLP</sequence>
<dbReference type="InterPro" id="IPR050317">
    <property type="entry name" value="Plant_Fungal_Acyltransferase"/>
</dbReference>
<evidence type="ECO:0000256" key="2">
    <source>
        <dbReference type="ARBA" id="ARBA00022679"/>
    </source>
</evidence>
<comment type="caution">
    <text evidence="5">The sequence shown here is derived from an EMBL/GenBank/DDBJ whole genome shotgun (WGS) entry which is preliminary data.</text>
</comment>
<feature type="chain" id="PRO_5020421970" evidence="4">
    <location>
        <begin position="22"/>
        <end position="464"/>
    </location>
</feature>
<keyword evidence="3" id="KW-0012">Acyltransferase</keyword>
<dbReference type="PANTHER" id="PTHR31642:SF266">
    <property type="entry name" value="HXXXD-TYPE ACYL-TRANSFERASE FAMILY PROTEIN"/>
    <property type="match status" value="1"/>
</dbReference>
<evidence type="ECO:0000256" key="1">
    <source>
        <dbReference type="ARBA" id="ARBA00009861"/>
    </source>
</evidence>
<dbReference type="GO" id="GO:0016747">
    <property type="term" value="F:acyltransferase activity, transferring groups other than amino-acyl groups"/>
    <property type="evidence" value="ECO:0007669"/>
    <property type="project" value="TreeGrafter"/>
</dbReference>
<feature type="signal peptide" evidence="4">
    <location>
        <begin position="1"/>
        <end position="21"/>
    </location>
</feature>
<dbReference type="Gene3D" id="3.30.559.10">
    <property type="entry name" value="Chloramphenicol acetyltransferase-like domain"/>
    <property type="match status" value="2"/>
</dbReference>
<reference evidence="5 6" key="1">
    <citation type="journal article" date="2019" name="Nat. Plants">
        <title>Genome sequencing of Musa balbisiana reveals subgenome evolution and function divergence in polyploid bananas.</title>
        <authorList>
            <person name="Yao X."/>
        </authorList>
    </citation>
    <scope>NUCLEOTIDE SEQUENCE [LARGE SCALE GENOMIC DNA]</scope>
    <source>
        <strain evidence="6">cv. DH-PKW</strain>
        <tissue evidence="5">Leaves</tissue>
    </source>
</reference>